<organism evidence="2 3">
    <name type="scientific">Psychromarinibacter halotolerans</name>
    <dbReference type="NCBI Taxonomy" id="1775175"/>
    <lineage>
        <taxon>Bacteria</taxon>
        <taxon>Pseudomonadati</taxon>
        <taxon>Pseudomonadota</taxon>
        <taxon>Alphaproteobacteria</taxon>
        <taxon>Rhodobacterales</taxon>
        <taxon>Paracoccaceae</taxon>
        <taxon>Psychromarinibacter</taxon>
    </lineage>
</organism>
<feature type="signal peptide" evidence="1">
    <location>
        <begin position="1"/>
        <end position="26"/>
    </location>
</feature>
<dbReference type="RefSeq" id="WP_275632857.1">
    <property type="nucleotide sequence ID" value="NZ_JARGYD010000004.1"/>
</dbReference>
<gene>
    <name evidence="2" type="ORF">ACFOGP_09155</name>
</gene>
<accession>A0ABV7GN49</accession>
<name>A0ABV7GN49_9RHOB</name>
<dbReference type="SUPFAM" id="SSF81901">
    <property type="entry name" value="HCP-like"/>
    <property type="match status" value="3"/>
</dbReference>
<dbReference type="Gene3D" id="1.25.40.10">
    <property type="entry name" value="Tetratricopeptide repeat domain"/>
    <property type="match status" value="3"/>
</dbReference>
<comment type="caution">
    <text evidence="2">The sequence shown here is derived from an EMBL/GenBank/DDBJ whole genome shotgun (WGS) entry which is preliminary data.</text>
</comment>
<dbReference type="SMART" id="SM00671">
    <property type="entry name" value="SEL1"/>
    <property type="match status" value="10"/>
</dbReference>
<reference evidence="3" key="1">
    <citation type="journal article" date="2019" name="Int. J. Syst. Evol. Microbiol.">
        <title>The Global Catalogue of Microorganisms (GCM) 10K type strain sequencing project: providing services to taxonomists for standard genome sequencing and annotation.</title>
        <authorList>
            <consortium name="The Broad Institute Genomics Platform"/>
            <consortium name="The Broad Institute Genome Sequencing Center for Infectious Disease"/>
            <person name="Wu L."/>
            <person name="Ma J."/>
        </authorList>
    </citation>
    <scope>NUCLEOTIDE SEQUENCE [LARGE SCALE GENOMIC DNA]</scope>
    <source>
        <strain evidence="3">KCTC 52366</strain>
    </source>
</reference>
<dbReference type="Pfam" id="PF08238">
    <property type="entry name" value="Sel1"/>
    <property type="match status" value="10"/>
</dbReference>
<keyword evidence="3" id="KW-1185">Reference proteome</keyword>
<sequence length="511" mass="53799">MSLPFPPFHVRSGLGAAVLALSLAGAAIGQDAAPMTMEQVEQAYLSGDRAAAREGILPIAEAGDVTAQYRLGFMLGAGEGGPVDRAGAIEWLEKAVAQGHGPAVLLLARAYLSGSPEAPDYLRAAELLQMIAGPDQPEAAYLLAQLARSGRAGAADPERGFELMRIAAEAGHHGAQFQLARLYANGLGVAQDEAQAMRWLFQSADAGWAPAQMALYEGYNTGEGFPQDRDKALEWLSKAADAGYGEAEHVLGSNYLLGEGGLEEDALRGVAYLVRAAEKGIAGAQSNLGFAYYTGKGVGQDDAKALDWFRKAADQGLARAAAAAAQMFEAGRGTPADVERAVWYYRIADQGGSPYAGARLGRMIVAGDYTADDQPELGPSWVAQAADAGVEGAVEWLQARATDGDSLSHYMLAALFHESDTVGRDAGSAARHMRLAAEAGVVPAQLSLGQFYAEGFGVEQDLVQAHVWTNIAASNGSDEGADRRDDFAALMTPDEIARAQDLARDWPGRDR</sequence>
<dbReference type="InterPro" id="IPR050767">
    <property type="entry name" value="Sel1_AlgK"/>
</dbReference>
<dbReference type="InterPro" id="IPR006597">
    <property type="entry name" value="Sel1-like"/>
</dbReference>
<evidence type="ECO:0000313" key="3">
    <source>
        <dbReference type="Proteomes" id="UP001595632"/>
    </source>
</evidence>
<dbReference type="Proteomes" id="UP001595632">
    <property type="component" value="Unassembled WGS sequence"/>
</dbReference>
<keyword evidence="1" id="KW-0732">Signal</keyword>
<evidence type="ECO:0000256" key="1">
    <source>
        <dbReference type="SAM" id="SignalP"/>
    </source>
</evidence>
<dbReference type="EMBL" id="JBHRTB010000010">
    <property type="protein sequence ID" value="MFC3142875.1"/>
    <property type="molecule type" value="Genomic_DNA"/>
</dbReference>
<proteinExistence type="predicted"/>
<evidence type="ECO:0000313" key="2">
    <source>
        <dbReference type="EMBL" id="MFC3142875.1"/>
    </source>
</evidence>
<feature type="chain" id="PRO_5047027683" evidence="1">
    <location>
        <begin position="27"/>
        <end position="511"/>
    </location>
</feature>
<dbReference type="PANTHER" id="PTHR11102:SF160">
    <property type="entry name" value="ERAD-ASSOCIATED E3 UBIQUITIN-PROTEIN LIGASE COMPONENT HRD3"/>
    <property type="match status" value="1"/>
</dbReference>
<dbReference type="InterPro" id="IPR011990">
    <property type="entry name" value="TPR-like_helical_dom_sf"/>
</dbReference>
<protein>
    <submittedName>
        <fullName evidence="2">Tetratricopeptide repeat protein</fullName>
    </submittedName>
</protein>
<dbReference type="PANTHER" id="PTHR11102">
    <property type="entry name" value="SEL-1-LIKE PROTEIN"/>
    <property type="match status" value="1"/>
</dbReference>